<dbReference type="RefSeq" id="XP_005846194.1">
    <property type="nucleotide sequence ID" value="XM_005846132.1"/>
</dbReference>
<dbReference type="InterPro" id="IPR028322">
    <property type="entry name" value="PNRC-like_rgn"/>
</dbReference>
<dbReference type="EMBL" id="GL433849">
    <property type="protein sequence ID" value="EFN54092.1"/>
    <property type="molecule type" value="Genomic_DNA"/>
</dbReference>
<dbReference type="GO" id="GO:0005886">
    <property type="term" value="C:plasma membrane"/>
    <property type="evidence" value="ECO:0007669"/>
    <property type="project" value="UniProtKB-SubCell"/>
</dbReference>
<dbReference type="GO" id="GO:0015095">
    <property type="term" value="F:magnesium ion transmembrane transporter activity"/>
    <property type="evidence" value="ECO:0007669"/>
    <property type="project" value="UniProtKB-UniRule"/>
</dbReference>
<comment type="caution">
    <text evidence="7">Lacks conserved residue(s) required for the propagation of feature annotation.</text>
</comment>
<comment type="subunit">
    <text evidence="7">Homodimer.</text>
</comment>
<dbReference type="PANTHER" id="PTHR12570:SF65">
    <property type="entry name" value="MAGNESIUM TRANSPORTER NIPA9-RELATED"/>
    <property type="match status" value="1"/>
</dbReference>
<proteinExistence type="inferred from homology"/>
<dbReference type="GO" id="GO:0016071">
    <property type="term" value="P:mRNA metabolic process"/>
    <property type="evidence" value="ECO:0007669"/>
    <property type="project" value="UniProtKB-ARBA"/>
</dbReference>
<dbReference type="InParanoid" id="E1ZJ86"/>
<evidence type="ECO:0000256" key="2">
    <source>
        <dbReference type="ARBA" id="ARBA00007001"/>
    </source>
</evidence>
<feature type="transmembrane region" description="Helical" evidence="7">
    <location>
        <begin position="61"/>
        <end position="89"/>
    </location>
</feature>
<evidence type="ECO:0000256" key="5">
    <source>
        <dbReference type="ARBA" id="ARBA00023136"/>
    </source>
</evidence>
<dbReference type="InterPro" id="IPR008521">
    <property type="entry name" value="Mg_trans_NIPA"/>
</dbReference>
<protein>
    <recommendedName>
        <fullName evidence="7">Probable magnesium transporter</fullName>
    </recommendedName>
</protein>
<feature type="transmembrane region" description="Helical" evidence="7">
    <location>
        <begin position="168"/>
        <end position="188"/>
    </location>
</feature>
<sequence>MIWLAILITVVSSTSCSVGKALQKEATRHLPRFSASDRKILAQYLHSRVWLTGLAADVGGAVLQIAAFALAPVSIVQPVSGVGLVGLAVYSHLFLKEKMHALEWGAVALAFVGTIGLGATGSDGDAAGSGGAADAAAAAAGADGAGGTAAAAAVKAAGAARQVVQPGAFRMLGVVLLLSAGVLLVSLLRQRHHHRQRRPGDRTTAATYGLQAGACFGLSAASCRIGFLLAQRLSKLWVAVGLGGSVTLSSSGFVLQTLIVCTLAAVSSMVTGVLVGVLGLAEALPQTAGAVVTRVLSWACVLLGVTVLANGAGGARELAAVVLSKLPDFVWKVLPVSLAVKMKSWATHRVELPELAAPELRQAGSGAHTKRLRVVRDWREQTGPTSFVGCGGSFPPQAGVGVRVRDHTLVSVHSFKGDQAHLLDKLIAASQRKEVPTEALKERTLVPFFDSSDASATSFQSLQAGRRPAATKPLTVPKQPQAALQHGLKRHAHERSSAHLASSPPKKEAEVVQAKHQRGKPAASAASSGGKGAAAGSSSDTEASSARKPRPASGKKHQREVAARAAAPSGGSQRASPPRKRPEHAATHARAPAAASALRTPAKGTKAAPAAPSSKFAGPAFTNSPTPDSLPIPTSSLLLQEAADGLRSRLTL</sequence>
<evidence type="ECO:0000313" key="11">
    <source>
        <dbReference type="Proteomes" id="UP000008141"/>
    </source>
</evidence>
<feature type="compositionally biased region" description="Low complexity" evidence="8">
    <location>
        <begin position="588"/>
        <end position="621"/>
    </location>
</feature>
<comment type="similarity">
    <text evidence="2 7">Belongs to the NIPA (TC 2.A.7) family.</text>
</comment>
<comment type="subcellular location">
    <subcellularLocation>
        <location evidence="7">Cell membrane</location>
        <topology evidence="7">Multi-pass membrane protein</topology>
    </subcellularLocation>
    <subcellularLocation>
        <location evidence="7">Early endosome</location>
    </subcellularLocation>
    <subcellularLocation>
        <location evidence="1">Membrane</location>
        <topology evidence="1">Multi-pass membrane protein</topology>
    </subcellularLocation>
</comment>
<dbReference type="Proteomes" id="UP000008141">
    <property type="component" value="Unassembled WGS sequence"/>
</dbReference>
<evidence type="ECO:0000256" key="9">
    <source>
        <dbReference type="SAM" id="SignalP"/>
    </source>
</evidence>
<accession>E1ZJ86</accession>
<comment type="function">
    <text evidence="6 7">Acts as a Mg(2+) transporter. Can also transport other divalent cations such as Fe(2+), Sr(2+), Ba(2+), Mn(2+) and Co(2+) but to a much less extent than Mg(2+).</text>
</comment>
<keyword evidence="7" id="KW-0813">Transport</keyword>
<feature type="compositionally biased region" description="Low complexity" evidence="8">
    <location>
        <begin position="522"/>
        <end position="539"/>
    </location>
</feature>
<dbReference type="GeneID" id="17353364"/>
<feature type="transmembrane region" description="Helical" evidence="7">
    <location>
        <begin position="236"/>
        <end position="255"/>
    </location>
</feature>
<name>E1ZJ86_CHLVA</name>
<keyword evidence="7" id="KW-1003">Cell membrane</keyword>
<feature type="transmembrane region" description="Helical" evidence="7">
    <location>
        <begin position="101"/>
        <end position="119"/>
    </location>
</feature>
<dbReference type="InterPro" id="IPR037185">
    <property type="entry name" value="EmrE-like"/>
</dbReference>
<evidence type="ECO:0000256" key="4">
    <source>
        <dbReference type="ARBA" id="ARBA00022989"/>
    </source>
</evidence>
<dbReference type="SUPFAM" id="SSF103481">
    <property type="entry name" value="Multidrug resistance efflux transporter EmrE"/>
    <property type="match status" value="1"/>
</dbReference>
<feature type="region of interest" description="Disordered" evidence="8">
    <location>
        <begin position="459"/>
        <end position="633"/>
    </location>
</feature>
<gene>
    <name evidence="10" type="ORF">CHLNCDRAFT_136216</name>
</gene>
<organism evidence="11">
    <name type="scientific">Chlorella variabilis</name>
    <name type="common">Green alga</name>
    <dbReference type="NCBI Taxonomy" id="554065"/>
    <lineage>
        <taxon>Eukaryota</taxon>
        <taxon>Viridiplantae</taxon>
        <taxon>Chlorophyta</taxon>
        <taxon>core chlorophytes</taxon>
        <taxon>Trebouxiophyceae</taxon>
        <taxon>Chlorellales</taxon>
        <taxon>Chlorellaceae</taxon>
        <taxon>Chlorella clade</taxon>
        <taxon>Chlorella</taxon>
    </lineage>
</organism>
<reference evidence="10 11" key="1">
    <citation type="journal article" date="2010" name="Plant Cell">
        <title>The Chlorella variabilis NC64A genome reveals adaptation to photosymbiosis, coevolution with viruses, and cryptic sex.</title>
        <authorList>
            <person name="Blanc G."/>
            <person name="Duncan G."/>
            <person name="Agarkova I."/>
            <person name="Borodovsky M."/>
            <person name="Gurnon J."/>
            <person name="Kuo A."/>
            <person name="Lindquist E."/>
            <person name="Lucas S."/>
            <person name="Pangilinan J."/>
            <person name="Polle J."/>
            <person name="Salamov A."/>
            <person name="Terry A."/>
            <person name="Yamada T."/>
            <person name="Dunigan D.D."/>
            <person name="Grigoriev I.V."/>
            <person name="Claverie J.M."/>
            <person name="Van Etten J.L."/>
        </authorList>
    </citation>
    <scope>NUCLEOTIDE SEQUENCE [LARGE SCALE GENOMIC DNA]</scope>
    <source>
        <strain evidence="10 11">NC64A</strain>
    </source>
</reference>
<dbReference type="Pfam" id="PF15365">
    <property type="entry name" value="PNRC"/>
    <property type="match status" value="1"/>
</dbReference>
<feature type="compositionally biased region" description="Polar residues" evidence="8">
    <location>
        <begin position="622"/>
        <end position="633"/>
    </location>
</feature>
<dbReference type="AlphaFoldDB" id="E1ZJ86"/>
<evidence type="ECO:0000256" key="8">
    <source>
        <dbReference type="SAM" id="MobiDB-lite"/>
    </source>
</evidence>
<dbReference type="GO" id="GO:0005769">
    <property type="term" value="C:early endosome"/>
    <property type="evidence" value="ECO:0007669"/>
    <property type="project" value="UniProtKB-SubCell"/>
</dbReference>
<dbReference type="OrthoDB" id="1911792at2759"/>
<keyword evidence="4 7" id="KW-1133">Transmembrane helix</keyword>
<keyword evidence="5 7" id="KW-0472">Membrane</keyword>
<feature type="chain" id="PRO_5003156257" description="Probable magnesium transporter" evidence="9">
    <location>
        <begin position="17"/>
        <end position="652"/>
    </location>
</feature>
<keyword evidence="11" id="KW-1185">Reference proteome</keyword>
<feature type="transmembrane region" description="Helical" evidence="7">
    <location>
        <begin position="287"/>
        <end position="309"/>
    </location>
</feature>
<keyword evidence="7" id="KW-0967">Endosome</keyword>
<dbReference type="KEGG" id="cvr:CHLNCDRAFT_136216"/>
<evidence type="ECO:0000256" key="1">
    <source>
        <dbReference type="ARBA" id="ARBA00004141"/>
    </source>
</evidence>
<keyword evidence="3 7" id="KW-0812">Transmembrane</keyword>
<keyword evidence="7" id="KW-0406">Ion transport</keyword>
<keyword evidence="9" id="KW-0732">Signal</keyword>
<feature type="transmembrane region" description="Helical" evidence="7">
    <location>
        <begin position="262"/>
        <end position="281"/>
    </location>
</feature>
<feature type="signal peptide" evidence="9">
    <location>
        <begin position="1"/>
        <end position="16"/>
    </location>
</feature>
<dbReference type="Gene3D" id="1.10.3730.20">
    <property type="match status" value="1"/>
</dbReference>
<dbReference type="eggNOG" id="ENOG502QSWV">
    <property type="taxonomic scope" value="Eukaryota"/>
</dbReference>
<dbReference type="Pfam" id="PF05653">
    <property type="entry name" value="Mg_trans_NIPA"/>
    <property type="match status" value="1"/>
</dbReference>
<dbReference type="PANTHER" id="PTHR12570">
    <property type="match status" value="1"/>
</dbReference>
<evidence type="ECO:0000256" key="3">
    <source>
        <dbReference type="ARBA" id="ARBA00022692"/>
    </source>
</evidence>
<keyword evidence="7" id="KW-0460">Magnesium</keyword>
<feature type="compositionally biased region" description="Basic residues" evidence="8">
    <location>
        <begin position="547"/>
        <end position="558"/>
    </location>
</feature>
<evidence type="ECO:0000256" key="7">
    <source>
        <dbReference type="RuleBase" id="RU363078"/>
    </source>
</evidence>
<evidence type="ECO:0000313" key="10">
    <source>
        <dbReference type="EMBL" id="EFN54092.1"/>
    </source>
</evidence>
<evidence type="ECO:0000256" key="6">
    <source>
        <dbReference type="ARBA" id="ARBA00025284"/>
    </source>
</evidence>